<feature type="coiled-coil region" evidence="8">
    <location>
        <begin position="51"/>
        <end position="86"/>
    </location>
</feature>
<dbReference type="InterPro" id="IPR051472">
    <property type="entry name" value="T3SS_Stator/FliH"/>
</dbReference>
<dbReference type="InterPro" id="IPR018035">
    <property type="entry name" value="Flagellar_FliH/T3SS_HrpE"/>
</dbReference>
<keyword evidence="10" id="KW-0966">Cell projection</keyword>
<evidence type="ECO:0000313" key="11">
    <source>
        <dbReference type="Proteomes" id="UP001303324"/>
    </source>
</evidence>
<protein>
    <recommendedName>
        <fullName evidence="7">Flagellar assembly protein FliH</fullName>
    </recommendedName>
</protein>
<dbReference type="InterPro" id="IPR022524">
    <property type="entry name" value="FliH_Bacilli"/>
</dbReference>
<accession>A0ABY9VKI1</accession>
<comment type="function">
    <text evidence="1">Needed for flagellar regrowth and assembly.</text>
</comment>
<evidence type="ECO:0000256" key="1">
    <source>
        <dbReference type="ARBA" id="ARBA00003041"/>
    </source>
</evidence>
<name>A0ABY9VKI1_9BACI</name>
<dbReference type="NCBIfam" id="TIGR03825">
    <property type="entry name" value="FliH_bacil"/>
    <property type="match status" value="1"/>
</dbReference>
<proteinExistence type="inferred from homology"/>
<keyword evidence="5" id="KW-0653">Protein transport</keyword>
<dbReference type="Pfam" id="PF02108">
    <property type="entry name" value="FliH"/>
    <property type="match status" value="1"/>
</dbReference>
<keyword evidence="4" id="KW-1005">Bacterial flagellum biogenesis</keyword>
<evidence type="ECO:0000256" key="8">
    <source>
        <dbReference type="SAM" id="Coils"/>
    </source>
</evidence>
<dbReference type="Proteomes" id="UP001303324">
    <property type="component" value="Chromosome"/>
</dbReference>
<evidence type="ECO:0000256" key="4">
    <source>
        <dbReference type="ARBA" id="ARBA00022795"/>
    </source>
</evidence>
<dbReference type="EMBL" id="CP134494">
    <property type="protein sequence ID" value="WNF24476.1"/>
    <property type="molecule type" value="Genomic_DNA"/>
</dbReference>
<gene>
    <name evidence="10" type="primary">fliH</name>
    <name evidence="10" type="ORF">RH061_08315</name>
</gene>
<keyword evidence="8" id="KW-0175">Coiled coil</keyword>
<evidence type="ECO:0000256" key="5">
    <source>
        <dbReference type="ARBA" id="ARBA00022927"/>
    </source>
</evidence>
<organism evidence="10 11">
    <name type="scientific">Mesobacillus jeotgali</name>
    <dbReference type="NCBI Taxonomy" id="129985"/>
    <lineage>
        <taxon>Bacteria</taxon>
        <taxon>Bacillati</taxon>
        <taxon>Bacillota</taxon>
        <taxon>Bacilli</taxon>
        <taxon>Bacillales</taxon>
        <taxon>Bacillaceae</taxon>
        <taxon>Mesobacillus</taxon>
    </lineage>
</organism>
<evidence type="ECO:0000259" key="9">
    <source>
        <dbReference type="Pfam" id="PF02108"/>
    </source>
</evidence>
<comment type="similarity">
    <text evidence="2">Belongs to the FliH family.</text>
</comment>
<feature type="domain" description="Flagellar assembly protein FliH/Type III secretion system HrpE" evidence="9">
    <location>
        <begin position="129"/>
        <end position="243"/>
    </location>
</feature>
<keyword evidence="6" id="KW-1006">Bacterial flagellum protein export</keyword>
<keyword evidence="3" id="KW-0813">Transport</keyword>
<evidence type="ECO:0000313" key="10">
    <source>
        <dbReference type="EMBL" id="WNF24476.1"/>
    </source>
</evidence>
<evidence type="ECO:0000256" key="7">
    <source>
        <dbReference type="NCBIfam" id="TIGR03825"/>
    </source>
</evidence>
<dbReference type="Gene3D" id="1.20.5.620">
    <property type="entry name" value="F1F0 ATP synthase subunit B, membrane domain"/>
    <property type="match status" value="1"/>
</dbReference>
<dbReference type="RefSeq" id="WP_311075300.1">
    <property type="nucleotide sequence ID" value="NZ_CP134494.1"/>
</dbReference>
<evidence type="ECO:0000256" key="6">
    <source>
        <dbReference type="ARBA" id="ARBA00023225"/>
    </source>
</evidence>
<keyword evidence="11" id="KW-1185">Reference proteome</keyword>
<dbReference type="PANTHER" id="PTHR34982">
    <property type="entry name" value="YOP PROTEINS TRANSLOCATION PROTEIN L"/>
    <property type="match status" value="1"/>
</dbReference>
<keyword evidence="10" id="KW-0969">Cilium</keyword>
<reference evidence="10 11" key="1">
    <citation type="submission" date="2023-09" db="EMBL/GenBank/DDBJ databases">
        <title>Microbial mechanism of fulvic acid promoting antimony reduction mineralization in rice fields.</title>
        <authorList>
            <person name="Chen G."/>
            <person name="Lan J."/>
        </authorList>
    </citation>
    <scope>NUCLEOTIDE SEQUENCE [LARGE SCALE GENOMIC DNA]</scope>
    <source>
        <strain evidence="10 11">PS1</strain>
    </source>
</reference>
<sequence>MISLSRLIKSQYTSTVSAEKKVISIRILEATNQQDVPQVFTHTEDERRRILDNASAEANRIVSRAKEEAEQIRQQIHQEKLEWEQQRSLLAEESRQIGFEQGYQEGQNQGYAEYRQSIMFAQETVDAAKRDYQNHIDSSEKVVLDLGVKIAGKILGEKLAADEGFLPLVKRALKNSRDDKDIQLHVHPKHYQELIAHKEELIAIFPKDIDFYIYPDDDLVETACIIESENGRIDASVDSQLEEIKIKLFELLESEQ</sequence>
<keyword evidence="10" id="KW-0282">Flagellum</keyword>
<evidence type="ECO:0000256" key="2">
    <source>
        <dbReference type="ARBA" id="ARBA00006602"/>
    </source>
</evidence>
<dbReference type="PANTHER" id="PTHR34982:SF1">
    <property type="entry name" value="FLAGELLAR ASSEMBLY PROTEIN FLIH"/>
    <property type="match status" value="1"/>
</dbReference>
<evidence type="ECO:0000256" key="3">
    <source>
        <dbReference type="ARBA" id="ARBA00022448"/>
    </source>
</evidence>